<dbReference type="Proteomes" id="UP001556040">
    <property type="component" value="Unassembled WGS sequence"/>
</dbReference>
<dbReference type="Pfam" id="PF11116">
    <property type="entry name" value="DUF2624"/>
    <property type="match status" value="1"/>
</dbReference>
<accession>A0ABV3Q024</accession>
<dbReference type="EMBL" id="JBFMIA010000001">
    <property type="protein sequence ID" value="MEW9500443.1"/>
    <property type="molecule type" value="Genomic_DNA"/>
</dbReference>
<evidence type="ECO:0000313" key="2">
    <source>
        <dbReference type="Proteomes" id="UP001556040"/>
    </source>
</evidence>
<reference evidence="1 2" key="1">
    <citation type="journal article" date="1979" name="Int. J. Syst. Evol. Microbiol.">
        <title>Bacillus globisporus subsp. marinus subsp. nov.</title>
        <authorList>
            <person name="Liu H."/>
        </authorList>
    </citation>
    <scope>NUCLEOTIDE SEQUENCE [LARGE SCALE GENOMIC DNA]</scope>
    <source>
        <strain evidence="1 2">DSM 1297</strain>
    </source>
</reference>
<evidence type="ECO:0000313" key="1">
    <source>
        <dbReference type="EMBL" id="MEW9500443.1"/>
    </source>
</evidence>
<dbReference type="RefSeq" id="WP_367777727.1">
    <property type="nucleotide sequence ID" value="NZ_JBFMIA010000001.1"/>
</dbReference>
<comment type="caution">
    <text evidence="1">The sequence shown here is derived from an EMBL/GenBank/DDBJ whole genome shotgun (WGS) entry which is preliminary data.</text>
</comment>
<gene>
    <name evidence="1" type="ORF">AB1471_01365</name>
</gene>
<dbReference type="InterPro" id="IPR020277">
    <property type="entry name" value="DUF2624"/>
</dbReference>
<sequence length="88" mass="10467">MKWLQAMVNTKIHQITPEELERYAKPFDLSLTHRESETLARILKQDKINFFNKKERAVMLKRVEKVIGSSRANKLDMIVQTFLHENKL</sequence>
<organism evidence="1 2">
    <name type="scientific">Jeotgalibacillus marinus</name>
    <dbReference type="NCBI Taxonomy" id="86667"/>
    <lineage>
        <taxon>Bacteria</taxon>
        <taxon>Bacillati</taxon>
        <taxon>Bacillota</taxon>
        <taxon>Bacilli</taxon>
        <taxon>Bacillales</taxon>
        <taxon>Caryophanaceae</taxon>
        <taxon>Jeotgalibacillus</taxon>
    </lineage>
</organism>
<protein>
    <submittedName>
        <fullName evidence="1">DUF2624 family protein</fullName>
    </submittedName>
</protein>
<name>A0ABV3Q024_9BACL</name>
<keyword evidence="2" id="KW-1185">Reference proteome</keyword>
<proteinExistence type="predicted"/>